<protein>
    <submittedName>
        <fullName evidence="1">Uncharacterized protein</fullName>
    </submittedName>
</protein>
<gene>
    <name evidence="1" type="ORF">OP8BY_0404</name>
</gene>
<reference evidence="1 2" key="1">
    <citation type="submission" date="2018-08" db="EMBL/GenBank/DDBJ databases">
        <title>Genome analysis of the thermophilic bacterium of the candidate phylum Aminicenantes from deep subsurface aquifer revealed its physiology and ecological role.</title>
        <authorList>
            <person name="Kadnikov V.V."/>
            <person name="Mardanov A.V."/>
            <person name="Beletsky A.V."/>
            <person name="Karnachuk O.V."/>
            <person name="Ravin N.V."/>
        </authorList>
    </citation>
    <scope>NUCLEOTIDE SEQUENCE [LARGE SCALE GENOMIC DNA]</scope>
    <source>
        <strain evidence="1">BY38</strain>
    </source>
</reference>
<sequence>MAVSSHTLSAGVHTFWLQARRLGVLKIYQRTLNPEIFLYPDIASRSSFNNFARPAGGNRTSDVPKPGII</sequence>
<dbReference type="EMBL" id="QUAH01000010">
    <property type="protein sequence ID" value="RFT15295.1"/>
    <property type="molecule type" value="Genomic_DNA"/>
</dbReference>
<name>A0A3E2BKM1_9BACT</name>
<accession>A0A3E2BKM1</accession>
<dbReference type="Proteomes" id="UP000257323">
    <property type="component" value="Unassembled WGS sequence"/>
</dbReference>
<evidence type="ECO:0000313" key="2">
    <source>
        <dbReference type="Proteomes" id="UP000257323"/>
    </source>
</evidence>
<dbReference type="AlphaFoldDB" id="A0A3E2BKM1"/>
<proteinExistence type="predicted"/>
<organism evidence="1 2">
    <name type="scientific">Candidatus Saccharicenans subterraneus</name>
    <dbReference type="NCBI Taxonomy" id="2508984"/>
    <lineage>
        <taxon>Bacteria</taxon>
        <taxon>Candidatus Aminicenantota</taxon>
        <taxon>Candidatus Aminicenantia</taxon>
        <taxon>Candidatus Aminicenantales</taxon>
        <taxon>Candidatus Saccharicenantaceae</taxon>
        <taxon>Candidatus Saccharicenans</taxon>
    </lineage>
</organism>
<comment type="caution">
    <text evidence="1">The sequence shown here is derived from an EMBL/GenBank/DDBJ whole genome shotgun (WGS) entry which is preliminary data.</text>
</comment>
<evidence type="ECO:0000313" key="1">
    <source>
        <dbReference type="EMBL" id="RFT15295.1"/>
    </source>
</evidence>